<dbReference type="FunFam" id="4.10.280.10:FF:000093">
    <property type="entry name" value="BHLH domain class transcription factor"/>
    <property type="match status" value="1"/>
</dbReference>
<dbReference type="Gene3D" id="4.10.280.10">
    <property type="entry name" value="Helix-loop-helix DNA-binding domain"/>
    <property type="match status" value="1"/>
</dbReference>
<accession>A0A1U8NDS4</accession>
<comment type="subcellular location">
    <subcellularLocation>
        <location evidence="1">Nucleus</location>
    </subcellularLocation>
</comment>
<dbReference type="GeneID" id="107946354"/>
<proteinExistence type="predicted"/>
<feature type="domain" description="ACT" evidence="9">
    <location>
        <begin position="331"/>
        <end position="398"/>
    </location>
</feature>
<dbReference type="PROSITE" id="PS50888">
    <property type="entry name" value="BHLH"/>
    <property type="match status" value="1"/>
</dbReference>
<evidence type="ECO:0000259" key="8">
    <source>
        <dbReference type="PROSITE" id="PS50888"/>
    </source>
</evidence>
<dbReference type="GO" id="GO:0005634">
    <property type="term" value="C:nucleus"/>
    <property type="evidence" value="ECO:0007669"/>
    <property type="project" value="UniProtKB-SubCell"/>
</dbReference>
<dbReference type="GO" id="GO:0046983">
    <property type="term" value="F:protein dimerization activity"/>
    <property type="evidence" value="ECO:0007669"/>
    <property type="project" value="InterPro"/>
</dbReference>
<feature type="compositionally biased region" description="Basic and acidic residues" evidence="6">
    <location>
        <begin position="143"/>
        <end position="152"/>
    </location>
</feature>
<dbReference type="Proteomes" id="UP000818029">
    <property type="component" value="Chromosome D12"/>
</dbReference>
<dbReference type="PaxDb" id="3635-A0A1U8NDS4"/>
<keyword evidence="4" id="KW-0804">Transcription</keyword>
<keyword evidence="2" id="KW-0805">Transcription regulation</keyword>
<dbReference type="SMR" id="A0A1U8NDS4"/>
<dbReference type="InterPro" id="IPR011598">
    <property type="entry name" value="bHLH_dom"/>
</dbReference>
<keyword evidence="7" id="KW-1133">Transmembrane helix</keyword>
<keyword evidence="3" id="KW-0238">DNA-binding</keyword>
<keyword evidence="7" id="KW-0812">Transmembrane</keyword>
<evidence type="ECO:0000256" key="7">
    <source>
        <dbReference type="SAM" id="Phobius"/>
    </source>
</evidence>
<feature type="transmembrane region" description="Helical" evidence="7">
    <location>
        <begin position="47"/>
        <end position="67"/>
    </location>
</feature>
<dbReference type="Pfam" id="PF00010">
    <property type="entry name" value="HLH"/>
    <property type="match status" value="1"/>
</dbReference>
<evidence type="ECO:0000313" key="11">
    <source>
        <dbReference type="RefSeq" id="XP_016736123.1"/>
    </source>
</evidence>
<dbReference type="PROSITE" id="PS51671">
    <property type="entry name" value="ACT"/>
    <property type="match status" value="1"/>
</dbReference>
<dbReference type="CDD" id="cd11453">
    <property type="entry name" value="bHLH_AtBIM_like"/>
    <property type="match status" value="1"/>
</dbReference>
<evidence type="ECO:0000256" key="5">
    <source>
        <dbReference type="ARBA" id="ARBA00023242"/>
    </source>
</evidence>
<organism evidence="10 11">
    <name type="scientific">Gossypium hirsutum</name>
    <name type="common">Upland cotton</name>
    <name type="synonym">Gossypium mexicanum</name>
    <dbReference type="NCBI Taxonomy" id="3635"/>
    <lineage>
        <taxon>Eukaryota</taxon>
        <taxon>Viridiplantae</taxon>
        <taxon>Streptophyta</taxon>
        <taxon>Embryophyta</taxon>
        <taxon>Tracheophyta</taxon>
        <taxon>Spermatophyta</taxon>
        <taxon>Magnoliopsida</taxon>
        <taxon>eudicotyledons</taxon>
        <taxon>Gunneridae</taxon>
        <taxon>Pentapetalae</taxon>
        <taxon>rosids</taxon>
        <taxon>malvids</taxon>
        <taxon>Malvales</taxon>
        <taxon>Malvaceae</taxon>
        <taxon>Malvoideae</taxon>
        <taxon>Gossypium</taxon>
    </lineage>
</organism>
<dbReference type="InterPro" id="IPR036638">
    <property type="entry name" value="HLH_DNA-bd_sf"/>
</dbReference>
<dbReference type="PANTHER" id="PTHR46412">
    <property type="entry name" value="BES1-INTERACTING MYC-LIKE PROTEIN"/>
    <property type="match status" value="1"/>
</dbReference>
<protein>
    <submittedName>
        <fullName evidence="11">Transcription factor BIM2 isoform X2</fullName>
    </submittedName>
</protein>
<keyword evidence="5" id="KW-0539">Nucleus</keyword>
<dbReference type="KEGG" id="ghi:107946354"/>
<dbReference type="PANTHER" id="PTHR46412:SF6">
    <property type="entry name" value="TRANSCRIPTION FACTOR BIM2"/>
    <property type="match status" value="1"/>
</dbReference>
<keyword evidence="10" id="KW-1185">Reference proteome</keyword>
<dbReference type="InterPro" id="IPR044295">
    <property type="entry name" value="BIM1/2/3"/>
</dbReference>
<feature type="compositionally biased region" description="Polar residues" evidence="6">
    <location>
        <begin position="374"/>
        <end position="392"/>
    </location>
</feature>
<evidence type="ECO:0000256" key="2">
    <source>
        <dbReference type="ARBA" id="ARBA00023015"/>
    </source>
</evidence>
<dbReference type="InterPro" id="IPR002912">
    <property type="entry name" value="ACT_dom"/>
</dbReference>
<feature type="region of interest" description="Disordered" evidence="6">
    <location>
        <begin position="135"/>
        <end position="159"/>
    </location>
</feature>
<dbReference type="GO" id="GO:0006351">
    <property type="term" value="P:DNA-templated transcription"/>
    <property type="evidence" value="ECO:0007669"/>
    <property type="project" value="InterPro"/>
</dbReference>
<reference evidence="10" key="1">
    <citation type="journal article" date="2020" name="Nat. Genet.">
        <title>Genomic diversifications of five Gossypium allopolyploid species and their impact on cotton improvement.</title>
        <authorList>
            <person name="Chen Z.J."/>
            <person name="Sreedasyam A."/>
            <person name="Ando A."/>
            <person name="Song Q."/>
            <person name="De Santiago L.M."/>
            <person name="Hulse-Kemp A.M."/>
            <person name="Ding M."/>
            <person name="Ye W."/>
            <person name="Kirkbride R.C."/>
            <person name="Jenkins J."/>
            <person name="Plott C."/>
            <person name="Lovell J."/>
            <person name="Lin Y.M."/>
            <person name="Vaughn R."/>
            <person name="Liu B."/>
            <person name="Simpson S."/>
            <person name="Scheffler B.E."/>
            <person name="Wen L."/>
            <person name="Saski C.A."/>
            <person name="Grover C.E."/>
            <person name="Hu G."/>
            <person name="Conover J.L."/>
            <person name="Carlson J.W."/>
            <person name="Shu S."/>
            <person name="Boston L.B."/>
            <person name="Williams M."/>
            <person name="Peterson D.G."/>
            <person name="McGee K."/>
            <person name="Jones D.C."/>
            <person name="Wendel J.F."/>
            <person name="Stelly D.M."/>
            <person name="Grimwood J."/>
            <person name="Schmutz J."/>
        </authorList>
    </citation>
    <scope>NUCLEOTIDE SEQUENCE [LARGE SCALE GENOMIC DNA]</scope>
    <source>
        <strain evidence="10">cv. TM-1</strain>
    </source>
</reference>
<keyword evidence="7" id="KW-0472">Membrane</keyword>
<dbReference type="GO" id="GO:0003700">
    <property type="term" value="F:DNA-binding transcription factor activity"/>
    <property type="evidence" value="ECO:0007669"/>
    <property type="project" value="InterPro"/>
</dbReference>
<sequence>MTRTPSLFFLSPSPFHSIKKGRQLCSLTPHTQYCSFRREPTYQQSSIFSFPFPSTFMLFLFPFPSTYKLSFCFFILFILLGGFFFITYYVYFACDIWRRKEMRRGKASQEEEEFGSKKTGPSSFHTLSVNANTNTNTNINNEADGKDSDKAKAIRSKHSVTEQRRRSKINARFQILRDRIPNTDQKRDTASFLLEVIEYVQFLQEKVQKYEGSYQGWSSEPTKLMPWRNSHWCGQSFVDQPQAIKNDPGLGSTFSGKLDENNINITPSMIASALDPSEADPIRDNEQAELAVPIQGGHPLQRPVSEAQTTECLTSNDTLNQQDDLAIEGGTISISSVYSQGLLNTLTQALQRTGLDLSQANISVQIDLGKRSNRGLTSSTKESANGEDSNPVQKRLKK</sequence>
<evidence type="ECO:0000256" key="1">
    <source>
        <dbReference type="ARBA" id="ARBA00004123"/>
    </source>
</evidence>
<evidence type="ECO:0000256" key="3">
    <source>
        <dbReference type="ARBA" id="ARBA00023125"/>
    </source>
</evidence>
<evidence type="ECO:0000256" key="6">
    <source>
        <dbReference type="SAM" id="MobiDB-lite"/>
    </source>
</evidence>
<dbReference type="GO" id="GO:0003677">
    <property type="term" value="F:DNA binding"/>
    <property type="evidence" value="ECO:0007669"/>
    <property type="project" value="UniProtKB-KW"/>
</dbReference>
<dbReference type="SMART" id="SM00353">
    <property type="entry name" value="HLH"/>
    <property type="match status" value="1"/>
</dbReference>
<evidence type="ECO:0000259" key="9">
    <source>
        <dbReference type="PROSITE" id="PS51671"/>
    </source>
</evidence>
<dbReference type="SUPFAM" id="SSF47459">
    <property type="entry name" value="HLH, helix-loop-helix DNA-binding domain"/>
    <property type="match status" value="1"/>
</dbReference>
<gene>
    <name evidence="11" type="primary">LOC107946354</name>
</gene>
<dbReference type="OrthoDB" id="690068at2759"/>
<name>A0A1U8NDS4_GOSHI</name>
<evidence type="ECO:0000256" key="4">
    <source>
        <dbReference type="ARBA" id="ARBA00023163"/>
    </source>
</evidence>
<feature type="transmembrane region" description="Helical" evidence="7">
    <location>
        <begin position="73"/>
        <end position="94"/>
    </location>
</feature>
<feature type="domain" description="BHLH" evidence="8">
    <location>
        <begin position="153"/>
        <end position="203"/>
    </location>
</feature>
<reference evidence="11" key="2">
    <citation type="submission" date="2025-08" db="UniProtKB">
        <authorList>
            <consortium name="RefSeq"/>
        </authorList>
    </citation>
    <scope>IDENTIFICATION</scope>
</reference>
<dbReference type="AlphaFoldDB" id="A0A1U8NDS4"/>
<feature type="region of interest" description="Disordered" evidence="6">
    <location>
        <begin position="372"/>
        <end position="398"/>
    </location>
</feature>
<evidence type="ECO:0000313" key="10">
    <source>
        <dbReference type="Proteomes" id="UP000818029"/>
    </source>
</evidence>
<dbReference type="RefSeq" id="XP_016736123.1">
    <property type="nucleotide sequence ID" value="XM_016880634.2"/>
</dbReference>